<dbReference type="EMBL" id="KU568466">
    <property type="protein sequence ID" value="ANC94986.1"/>
    <property type="molecule type" value="Genomic_DNA"/>
</dbReference>
<dbReference type="SUPFAM" id="SSF52266">
    <property type="entry name" value="SGNH hydrolase"/>
    <property type="match status" value="1"/>
</dbReference>
<evidence type="ECO:0000313" key="1">
    <source>
        <dbReference type="EMBL" id="ANC94986.1"/>
    </source>
</evidence>
<sequence length="341" mass="37615">MDQQAKLAPQMKHYEEFASGEMRWLPYLMFFSRAGYQSPVLTTDSGGFRPTEVGNQRYSLLQDRPSGEVSVMLGASPAFGWGAVGDANTIPSLLAREPGSPPWLNLSASAFNSTQELLVFMLHRHQLPRIRDIVVLAGLNNLVVAGLPEAGSDYGQFFFSGEFFTQLGNPDLKKYYQQPKWAVGRLARRLTGAEPGPDRTLSPLARSELAAEIQARDLDRLLELAAPTGAKVHFMLQPTATWTKKTLSPEEKLLIDEVNVERSALWTMFTPILGDDVYRDYRDRLPAVCARRGISFLDASALLGGDEWLFIDQAHITDAGNKRLAAAISGMLTPGEARGES</sequence>
<proteinExistence type="predicted"/>
<dbReference type="AlphaFoldDB" id="A0A172MB59"/>
<dbReference type="Gene3D" id="3.40.50.1110">
    <property type="entry name" value="SGNH hydrolase"/>
    <property type="match status" value="1"/>
</dbReference>
<organism evidence="1">
    <name type="scientific">Streptomyces sp. A1(2016)</name>
    <dbReference type="NCBI Taxonomy" id="1846204"/>
    <lineage>
        <taxon>Bacteria</taxon>
        <taxon>Bacillati</taxon>
        <taxon>Actinomycetota</taxon>
        <taxon>Actinomycetes</taxon>
        <taxon>Kitasatosporales</taxon>
        <taxon>Streptomycetaceae</taxon>
        <taxon>Streptomyces</taxon>
    </lineage>
</organism>
<accession>A0A172MB59</accession>
<dbReference type="InterPro" id="IPR036514">
    <property type="entry name" value="SGNH_hydro_sf"/>
</dbReference>
<protein>
    <submittedName>
        <fullName evidence="1">AlmUII</fullName>
    </submittedName>
</protein>
<name>A0A172MB59_9ACTN</name>
<gene>
    <name evidence="1" type="primary">almUII</name>
</gene>
<reference evidence="1" key="1">
    <citation type="submission" date="2016-01" db="EMBL/GenBank/DDBJ databases">
        <title>Biosynthesis of aldgamycin: genetic basis for the biosynthesis of two related 4,6-dideoxy sugars D-chalcose and D-aldgarose.</title>
        <authorList>
            <person name="Tang X."/>
        </authorList>
    </citation>
    <scope>NUCLEOTIDE SEQUENCE</scope>
    <source>
        <strain evidence="1">A1</strain>
    </source>
</reference>